<protein>
    <submittedName>
        <fullName evidence="10">Putative membrane protein</fullName>
    </submittedName>
</protein>
<keyword evidence="11" id="KW-1185">Reference proteome</keyword>
<feature type="transmembrane region" description="Helical" evidence="9">
    <location>
        <begin position="233"/>
        <end position="254"/>
    </location>
</feature>
<dbReference type="STRING" id="659014.SAMN04487996_102424"/>
<dbReference type="AlphaFoldDB" id="A0A1G6YDK9"/>
<keyword evidence="7 9" id="KW-0472">Membrane</keyword>
<dbReference type="RefSeq" id="WP_090147048.1">
    <property type="nucleotide sequence ID" value="NZ_FNAN01000002.1"/>
</dbReference>
<feature type="transmembrane region" description="Helical" evidence="9">
    <location>
        <begin position="40"/>
        <end position="62"/>
    </location>
</feature>
<gene>
    <name evidence="10" type="ORF">SAMN04487996_102424</name>
</gene>
<feature type="transmembrane region" description="Helical" evidence="9">
    <location>
        <begin position="207"/>
        <end position="227"/>
    </location>
</feature>
<proteinExistence type="inferred from homology"/>
<dbReference type="Pfam" id="PF25539">
    <property type="entry name" value="Bestrophin_2"/>
    <property type="match status" value="1"/>
</dbReference>
<dbReference type="InterPro" id="IPR044669">
    <property type="entry name" value="YneE/VCCN1/2-like"/>
</dbReference>
<accession>A0A1G6YDK9</accession>
<name>A0A1G6YDK9_9BACT</name>
<organism evidence="10 11">
    <name type="scientific">Dyadobacter soli</name>
    <dbReference type="NCBI Taxonomy" id="659014"/>
    <lineage>
        <taxon>Bacteria</taxon>
        <taxon>Pseudomonadati</taxon>
        <taxon>Bacteroidota</taxon>
        <taxon>Cytophagia</taxon>
        <taxon>Cytophagales</taxon>
        <taxon>Spirosomataceae</taxon>
        <taxon>Dyadobacter</taxon>
    </lineage>
</organism>
<comment type="similarity">
    <text evidence="8">Belongs to the anion channel-forming bestrophin (TC 1.A.46) family.</text>
</comment>
<dbReference type="GO" id="GO:0005254">
    <property type="term" value="F:chloride channel activity"/>
    <property type="evidence" value="ECO:0007669"/>
    <property type="project" value="InterPro"/>
</dbReference>
<evidence type="ECO:0000256" key="1">
    <source>
        <dbReference type="ARBA" id="ARBA00004651"/>
    </source>
</evidence>
<evidence type="ECO:0000313" key="11">
    <source>
        <dbReference type="Proteomes" id="UP000198748"/>
    </source>
</evidence>
<evidence type="ECO:0000313" key="10">
    <source>
        <dbReference type="EMBL" id="SDD88450.1"/>
    </source>
</evidence>
<dbReference type="Proteomes" id="UP000198748">
    <property type="component" value="Unassembled WGS sequence"/>
</dbReference>
<keyword evidence="4 9" id="KW-0812">Transmembrane</keyword>
<evidence type="ECO:0000256" key="5">
    <source>
        <dbReference type="ARBA" id="ARBA00022989"/>
    </source>
</evidence>
<evidence type="ECO:0000256" key="8">
    <source>
        <dbReference type="ARBA" id="ARBA00034708"/>
    </source>
</evidence>
<dbReference type="EMBL" id="FNAN01000002">
    <property type="protein sequence ID" value="SDD88450.1"/>
    <property type="molecule type" value="Genomic_DNA"/>
</dbReference>
<evidence type="ECO:0000256" key="9">
    <source>
        <dbReference type="SAM" id="Phobius"/>
    </source>
</evidence>
<dbReference type="OrthoDB" id="445589at2"/>
<keyword evidence="3" id="KW-1003">Cell membrane</keyword>
<keyword evidence="5 9" id="KW-1133">Transmembrane helix</keyword>
<keyword evidence="2" id="KW-0813">Transport</keyword>
<dbReference type="PANTHER" id="PTHR33281">
    <property type="entry name" value="UPF0187 PROTEIN YNEE"/>
    <property type="match status" value="1"/>
</dbReference>
<feature type="transmembrane region" description="Helical" evidence="9">
    <location>
        <begin position="12"/>
        <end position="34"/>
    </location>
</feature>
<reference evidence="11" key="1">
    <citation type="submission" date="2016-10" db="EMBL/GenBank/DDBJ databases">
        <authorList>
            <person name="Varghese N."/>
            <person name="Submissions S."/>
        </authorList>
    </citation>
    <scope>NUCLEOTIDE SEQUENCE [LARGE SCALE GENOMIC DNA]</scope>
    <source>
        <strain evidence="11">DSM 25329</strain>
    </source>
</reference>
<evidence type="ECO:0000256" key="4">
    <source>
        <dbReference type="ARBA" id="ARBA00022692"/>
    </source>
</evidence>
<evidence type="ECO:0000256" key="3">
    <source>
        <dbReference type="ARBA" id="ARBA00022475"/>
    </source>
</evidence>
<evidence type="ECO:0000256" key="6">
    <source>
        <dbReference type="ARBA" id="ARBA00023065"/>
    </source>
</evidence>
<keyword evidence="6" id="KW-0406">Ion transport</keyword>
<comment type="subcellular location">
    <subcellularLocation>
        <location evidence="1">Cell membrane</location>
        <topology evidence="1">Multi-pass membrane protein</topology>
    </subcellularLocation>
</comment>
<dbReference type="PANTHER" id="PTHR33281:SF19">
    <property type="entry name" value="VOLTAGE-DEPENDENT ANION CHANNEL-FORMING PROTEIN YNEE"/>
    <property type="match status" value="1"/>
</dbReference>
<evidence type="ECO:0000256" key="7">
    <source>
        <dbReference type="ARBA" id="ARBA00023136"/>
    </source>
</evidence>
<sequence length="300" mass="34451">MYVKEVFSIWRLLKGIWVGVVAVTVYATLVFYLFSYQHWHFLSFPISITTILGTALSLLLGFRTNSAYDRWWEARKSWGEIVNDSRTLVRQTKAFIEAPATEKDELVSNIAHLQIAWCYALANSLRRTQVLVYADLHLTAEEREYVGAQDNIPNAILNLIQFKVAALHNSGNIQTLLYQNIDETLRRLCDAMGKCERIKNTIFPTQYSFFVHLVIFIFTLVLPMGLVESIGRIAIPITFTISFLFFYVEWIAYIMQNPFENGPNDIPMTSMSRNIEINLLQLIGAEKIPEKILPKNGVVM</sequence>
<evidence type="ECO:0000256" key="2">
    <source>
        <dbReference type="ARBA" id="ARBA00022448"/>
    </source>
</evidence>
<dbReference type="GO" id="GO:0005886">
    <property type="term" value="C:plasma membrane"/>
    <property type="evidence" value="ECO:0007669"/>
    <property type="project" value="UniProtKB-SubCell"/>
</dbReference>